<organism evidence="1 2">
    <name type="scientific">Candidatus Methylacidiphilum infernorum</name>
    <dbReference type="NCBI Taxonomy" id="511746"/>
    <lineage>
        <taxon>Bacteria</taxon>
        <taxon>Pseudomonadati</taxon>
        <taxon>Verrucomicrobiota</taxon>
        <taxon>Methylacidiphilae</taxon>
        <taxon>Methylacidiphilales</taxon>
        <taxon>Methylacidiphilaceae</taxon>
        <taxon>Methylacidiphilum (ex Ratnadevi et al. 2023)</taxon>
    </lineage>
</organism>
<evidence type="ECO:0000313" key="2">
    <source>
        <dbReference type="Proteomes" id="UP000663088"/>
    </source>
</evidence>
<keyword evidence="2" id="KW-1185">Reference proteome</keyword>
<sequence>MSFSSFIKYFFFLLLFSFVVYSPRSLGEPENDPKNGQEPYIPDKKIKIIKVLEILNDKKLKAGGLQSLIYERAYWNWGAIVPSDFRARAGQIYIIAWKKGGQPEPLTARFEFRQLNTKEQTWSQSIYYPKAHGAIDSIFKVIGDTYFTNGTVFAWRFSVLRNNTIVAQVKSFIW</sequence>
<dbReference type="RefSeq" id="WP_206844801.1">
    <property type="nucleotide sequence ID" value="NZ_CP065956.1"/>
</dbReference>
<gene>
    <name evidence="1" type="ORF">EM20IM_06675</name>
</gene>
<dbReference type="Proteomes" id="UP000663088">
    <property type="component" value="Chromosome"/>
</dbReference>
<protein>
    <submittedName>
        <fullName evidence="1">Uncharacterized protein</fullName>
    </submittedName>
</protein>
<accession>A0ABX7PU53</accession>
<dbReference type="EMBL" id="CP065956">
    <property type="protein sequence ID" value="QSR86191.1"/>
    <property type="molecule type" value="Genomic_DNA"/>
</dbReference>
<reference evidence="1 2" key="1">
    <citation type="submission" date="2020-12" db="EMBL/GenBank/DDBJ databases">
        <authorList>
            <person name="Awala S.I."/>
            <person name="Gwak J.-H."/>
            <person name="Kim S.-J."/>
            <person name="Rhee S.-K."/>
        </authorList>
    </citation>
    <scope>NUCLEOTIDE SEQUENCE [LARGE SCALE GENOMIC DNA]</scope>
    <source>
        <strain evidence="1 2">IT5</strain>
    </source>
</reference>
<name>A0ABX7PU53_9BACT</name>
<proteinExistence type="predicted"/>
<evidence type="ECO:0000313" key="1">
    <source>
        <dbReference type="EMBL" id="QSR86191.1"/>
    </source>
</evidence>